<keyword evidence="1" id="KW-0812">Transmembrane</keyword>
<evidence type="ECO:0000313" key="2">
    <source>
        <dbReference type="EMBL" id="MFC4244165.1"/>
    </source>
</evidence>
<gene>
    <name evidence="2" type="ORF">ACFOYW_12345</name>
</gene>
<dbReference type="RefSeq" id="WP_390229256.1">
    <property type="nucleotide sequence ID" value="NZ_JBHSCN010000005.1"/>
</dbReference>
<evidence type="ECO:0000313" key="3">
    <source>
        <dbReference type="Proteomes" id="UP001595900"/>
    </source>
</evidence>
<accession>A0ABV8Q762</accession>
<evidence type="ECO:0008006" key="4">
    <source>
        <dbReference type="Google" id="ProtNLM"/>
    </source>
</evidence>
<dbReference type="Proteomes" id="UP001595900">
    <property type="component" value="Unassembled WGS sequence"/>
</dbReference>
<dbReference type="EMBL" id="JBHSCN010000005">
    <property type="protein sequence ID" value="MFC4244165.1"/>
    <property type="molecule type" value="Genomic_DNA"/>
</dbReference>
<comment type="caution">
    <text evidence="2">The sequence shown here is derived from an EMBL/GenBank/DDBJ whole genome shotgun (WGS) entry which is preliminary data.</text>
</comment>
<reference evidence="3" key="1">
    <citation type="journal article" date="2019" name="Int. J. Syst. Evol. Microbiol.">
        <title>The Global Catalogue of Microorganisms (GCM) 10K type strain sequencing project: providing services to taxonomists for standard genome sequencing and annotation.</title>
        <authorList>
            <consortium name="The Broad Institute Genomics Platform"/>
            <consortium name="The Broad Institute Genome Sequencing Center for Infectious Disease"/>
            <person name="Wu L."/>
            <person name="Ma J."/>
        </authorList>
    </citation>
    <scope>NUCLEOTIDE SEQUENCE [LARGE SCALE GENOMIC DNA]</scope>
    <source>
        <strain evidence="3">CGMCC 1.10363</strain>
    </source>
</reference>
<protein>
    <recommendedName>
        <fullName evidence="4">Alternate signal-mediated exported protein, RER_14450 family</fullName>
    </recommendedName>
</protein>
<organism evidence="2 3">
    <name type="scientific">Gryllotalpicola reticulitermitis</name>
    <dbReference type="NCBI Taxonomy" id="1184153"/>
    <lineage>
        <taxon>Bacteria</taxon>
        <taxon>Bacillati</taxon>
        <taxon>Actinomycetota</taxon>
        <taxon>Actinomycetes</taxon>
        <taxon>Micrococcales</taxon>
        <taxon>Microbacteriaceae</taxon>
        <taxon>Gryllotalpicola</taxon>
    </lineage>
</organism>
<keyword evidence="1" id="KW-1133">Transmembrane helix</keyword>
<keyword evidence="1" id="KW-0472">Membrane</keyword>
<feature type="transmembrane region" description="Helical" evidence="1">
    <location>
        <begin position="23"/>
        <end position="44"/>
    </location>
</feature>
<name>A0ABV8Q762_9MICO</name>
<sequence>MSDNIGGAAPIVVTKSHRRRRAAAMLAVASLATAGIVGATMAAFTDSEYAGLNNGPGQGGYAAANWNIQISSDNSDWVDTTNPNTAGTTDNTADDVQAPIDLSIDGASQLIPGDASTDVTTTFYVRNDPTSTQNAELADFKLIPDPAQTTDTTMLDALQFTVTDGTDTVTAVSYADLNAGVALSSPELTPGQVQTYTVTVHLPAQATQAENNALEGQAAYLIAEVDGTSANAN</sequence>
<proteinExistence type="predicted"/>
<evidence type="ECO:0000256" key="1">
    <source>
        <dbReference type="SAM" id="Phobius"/>
    </source>
</evidence>
<keyword evidence="3" id="KW-1185">Reference proteome</keyword>